<keyword evidence="6" id="KW-0812">Transmembrane</keyword>
<dbReference type="GO" id="GO:0005886">
    <property type="term" value="C:plasma membrane"/>
    <property type="evidence" value="ECO:0007669"/>
    <property type="project" value="UniProtKB-SubCell"/>
</dbReference>
<gene>
    <name evidence="8" type="ORF">EZJ43_16630</name>
</gene>
<accession>A0A4R5MH87</accession>
<dbReference type="RefSeq" id="WP_133263851.1">
    <property type="nucleotide sequence ID" value="NZ_SJCY01000019.1"/>
</dbReference>
<keyword evidence="9" id="KW-1185">Reference proteome</keyword>
<dbReference type="Gene3D" id="3.90.550.10">
    <property type="entry name" value="Spore Coat Polysaccharide Biosynthesis Protein SpsA, Chain A"/>
    <property type="match status" value="1"/>
</dbReference>
<dbReference type="SUPFAM" id="SSF53448">
    <property type="entry name" value="Nucleotide-diphospho-sugar transferases"/>
    <property type="match status" value="1"/>
</dbReference>
<keyword evidence="5 6" id="KW-0472">Membrane</keyword>
<name>A0A4R5MH87_9SPHI</name>
<evidence type="ECO:0000256" key="6">
    <source>
        <dbReference type="SAM" id="Phobius"/>
    </source>
</evidence>
<dbReference type="Pfam" id="PF00535">
    <property type="entry name" value="Glycos_transf_2"/>
    <property type="match status" value="1"/>
</dbReference>
<dbReference type="InterPro" id="IPR029044">
    <property type="entry name" value="Nucleotide-diphossugar_trans"/>
</dbReference>
<dbReference type="EMBL" id="SJCY01000019">
    <property type="protein sequence ID" value="TDG34831.1"/>
    <property type="molecule type" value="Genomic_DNA"/>
</dbReference>
<dbReference type="NCBIfam" id="TIGR04283">
    <property type="entry name" value="glyco_like_mftF"/>
    <property type="match status" value="1"/>
</dbReference>
<comment type="caution">
    <text evidence="8">The sequence shown here is derived from an EMBL/GenBank/DDBJ whole genome shotgun (WGS) entry which is preliminary data.</text>
</comment>
<keyword evidence="2" id="KW-1003">Cell membrane</keyword>
<evidence type="ECO:0000259" key="7">
    <source>
        <dbReference type="Pfam" id="PF00535"/>
    </source>
</evidence>
<sequence length="232" mass="26601">MITISIIIPVYNEADVIAENILRIKKAFTTEQIEIIMVDGGSSDETFVIAQKLGVTVVKSGKGRAIQMNFGASVARGEMLYFLHADSIPPLNFDQSILKVYKNGTQSGCFRLAFDYDHWFLKANAWTTRFDVNAVRFGDQSLYVSKDVFQKCGGFREDLVVMEDQEVIHRIKKYASFTILNASVTTSARKYLDNGIYRMQGIFFIIWALYYLGYTQEKIIKIYKRLIQKHKL</sequence>
<evidence type="ECO:0000313" key="9">
    <source>
        <dbReference type="Proteomes" id="UP000295668"/>
    </source>
</evidence>
<keyword evidence="6" id="KW-1133">Transmembrane helix</keyword>
<dbReference type="Proteomes" id="UP000295668">
    <property type="component" value="Unassembled WGS sequence"/>
</dbReference>
<protein>
    <submittedName>
        <fullName evidence="8">Glycosyltransferase</fullName>
    </submittedName>
</protein>
<evidence type="ECO:0000313" key="8">
    <source>
        <dbReference type="EMBL" id="TDG34831.1"/>
    </source>
</evidence>
<keyword evidence="4 8" id="KW-0808">Transferase</keyword>
<evidence type="ECO:0000256" key="5">
    <source>
        <dbReference type="ARBA" id="ARBA00023136"/>
    </source>
</evidence>
<reference evidence="8 9" key="1">
    <citation type="submission" date="2019-02" db="EMBL/GenBank/DDBJ databases">
        <title>Pedobacter sp. nov., a novel speices isolated from soil of pinguins habitat in Antarcitica.</title>
        <authorList>
            <person name="He R.-H."/>
        </authorList>
    </citation>
    <scope>NUCLEOTIDE SEQUENCE [LARGE SCALE GENOMIC DNA]</scope>
    <source>
        <strain evidence="8 9">E01020</strain>
    </source>
</reference>
<evidence type="ECO:0000256" key="2">
    <source>
        <dbReference type="ARBA" id="ARBA00022475"/>
    </source>
</evidence>
<dbReference type="OrthoDB" id="9815923at2"/>
<proteinExistence type="predicted"/>
<evidence type="ECO:0000256" key="3">
    <source>
        <dbReference type="ARBA" id="ARBA00022676"/>
    </source>
</evidence>
<keyword evidence="3" id="KW-0328">Glycosyltransferase</keyword>
<comment type="subcellular location">
    <subcellularLocation>
        <location evidence="1">Cell membrane</location>
    </subcellularLocation>
</comment>
<evidence type="ECO:0000256" key="1">
    <source>
        <dbReference type="ARBA" id="ARBA00004236"/>
    </source>
</evidence>
<feature type="domain" description="Glycosyltransferase 2-like" evidence="7">
    <location>
        <begin position="5"/>
        <end position="154"/>
    </location>
</feature>
<dbReference type="InterPro" id="IPR026461">
    <property type="entry name" value="Trfase_2_rSAM/seldom_assoc"/>
</dbReference>
<dbReference type="PANTHER" id="PTHR43646">
    <property type="entry name" value="GLYCOSYLTRANSFERASE"/>
    <property type="match status" value="1"/>
</dbReference>
<dbReference type="PANTHER" id="PTHR43646:SF2">
    <property type="entry name" value="GLYCOSYLTRANSFERASE 2-LIKE DOMAIN-CONTAINING PROTEIN"/>
    <property type="match status" value="1"/>
</dbReference>
<evidence type="ECO:0000256" key="4">
    <source>
        <dbReference type="ARBA" id="ARBA00022679"/>
    </source>
</evidence>
<dbReference type="AlphaFoldDB" id="A0A4R5MH87"/>
<feature type="transmembrane region" description="Helical" evidence="6">
    <location>
        <begin position="195"/>
        <end position="214"/>
    </location>
</feature>
<dbReference type="GO" id="GO:0016757">
    <property type="term" value="F:glycosyltransferase activity"/>
    <property type="evidence" value="ECO:0007669"/>
    <property type="project" value="UniProtKB-KW"/>
</dbReference>
<dbReference type="CDD" id="cd02522">
    <property type="entry name" value="GT_2_like_a"/>
    <property type="match status" value="1"/>
</dbReference>
<organism evidence="8 9">
    <name type="scientific">Pedobacter changchengzhani</name>
    <dbReference type="NCBI Taxonomy" id="2529274"/>
    <lineage>
        <taxon>Bacteria</taxon>
        <taxon>Pseudomonadati</taxon>
        <taxon>Bacteroidota</taxon>
        <taxon>Sphingobacteriia</taxon>
        <taxon>Sphingobacteriales</taxon>
        <taxon>Sphingobacteriaceae</taxon>
        <taxon>Pedobacter</taxon>
    </lineage>
</organism>
<dbReference type="InterPro" id="IPR001173">
    <property type="entry name" value="Glyco_trans_2-like"/>
</dbReference>